<gene>
    <name evidence="2" type="ORF">GCM10007368_20860</name>
</gene>
<protein>
    <submittedName>
        <fullName evidence="2">Uncharacterized protein</fullName>
    </submittedName>
</protein>
<evidence type="ECO:0000256" key="1">
    <source>
        <dbReference type="SAM" id="MobiDB-lite"/>
    </source>
</evidence>
<dbReference type="Proteomes" id="UP000632535">
    <property type="component" value="Unassembled WGS sequence"/>
</dbReference>
<feature type="compositionally biased region" description="Low complexity" evidence="1">
    <location>
        <begin position="50"/>
        <end position="61"/>
    </location>
</feature>
<feature type="compositionally biased region" description="Basic and acidic residues" evidence="1">
    <location>
        <begin position="62"/>
        <end position="78"/>
    </location>
</feature>
<keyword evidence="3" id="KW-1185">Reference proteome</keyword>
<dbReference type="RefSeq" id="WP_188523636.1">
    <property type="nucleotide sequence ID" value="NZ_BMDG01000006.1"/>
</dbReference>
<comment type="caution">
    <text evidence="2">The sequence shown here is derived from an EMBL/GenBank/DDBJ whole genome shotgun (WGS) entry which is preliminary data.</text>
</comment>
<proteinExistence type="predicted"/>
<dbReference type="EMBL" id="BMDG01000006">
    <property type="protein sequence ID" value="GGI08377.1"/>
    <property type="molecule type" value="Genomic_DNA"/>
</dbReference>
<evidence type="ECO:0000313" key="3">
    <source>
        <dbReference type="Proteomes" id="UP000632535"/>
    </source>
</evidence>
<feature type="region of interest" description="Disordered" evidence="1">
    <location>
        <begin position="50"/>
        <end position="78"/>
    </location>
</feature>
<name>A0ABQ2B7B7_9MICO</name>
<evidence type="ECO:0000313" key="2">
    <source>
        <dbReference type="EMBL" id="GGI08377.1"/>
    </source>
</evidence>
<sequence length="78" mass="8612">MGLDDDPFDYRVTQDGKVLVSRGGRLVVTVAGARADRLVALLGQDDDTDQQLLARATGNYRRGNERRGRAPRDKGGRR</sequence>
<accession>A0ABQ2B7B7</accession>
<organism evidence="2 3">
    <name type="scientific">Isoptericola cucumis</name>
    <dbReference type="NCBI Taxonomy" id="1776856"/>
    <lineage>
        <taxon>Bacteria</taxon>
        <taxon>Bacillati</taxon>
        <taxon>Actinomycetota</taxon>
        <taxon>Actinomycetes</taxon>
        <taxon>Micrococcales</taxon>
        <taxon>Promicromonosporaceae</taxon>
        <taxon>Isoptericola</taxon>
    </lineage>
</organism>
<reference evidence="3" key="1">
    <citation type="journal article" date="2019" name="Int. J. Syst. Evol. Microbiol.">
        <title>The Global Catalogue of Microorganisms (GCM) 10K type strain sequencing project: providing services to taxonomists for standard genome sequencing and annotation.</title>
        <authorList>
            <consortium name="The Broad Institute Genomics Platform"/>
            <consortium name="The Broad Institute Genome Sequencing Center for Infectious Disease"/>
            <person name="Wu L."/>
            <person name="Ma J."/>
        </authorList>
    </citation>
    <scope>NUCLEOTIDE SEQUENCE [LARGE SCALE GENOMIC DNA]</scope>
    <source>
        <strain evidence="3">CCM 8653</strain>
    </source>
</reference>